<feature type="region of interest" description="Disordered" evidence="4">
    <location>
        <begin position="465"/>
        <end position="489"/>
    </location>
</feature>
<protein>
    <submittedName>
        <fullName evidence="7">PDZ domain-containing protein</fullName>
    </submittedName>
</protein>
<dbReference type="GO" id="GO:0006508">
    <property type="term" value="P:proteolysis"/>
    <property type="evidence" value="ECO:0007669"/>
    <property type="project" value="UniProtKB-KW"/>
</dbReference>
<evidence type="ECO:0000256" key="3">
    <source>
        <dbReference type="ARBA" id="ARBA00022801"/>
    </source>
</evidence>
<dbReference type="InterPro" id="IPR036034">
    <property type="entry name" value="PDZ_sf"/>
</dbReference>
<dbReference type="PROSITE" id="PS50106">
    <property type="entry name" value="PDZ"/>
    <property type="match status" value="1"/>
</dbReference>
<dbReference type="PANTHER" id="PTHR43343">
    <property type="entry name" value="PEPTIDASE S12"/>
    <property type="match status" value="1"/>
</dbReference>
<evidence type="ECO:0000256" key="1">
    <source>
        <dbReference type="ARBA" id="ARBA00010541"/>
    </source>
</evidence>
<evidence type="ECO:0000256" key="5">
    <source>
        <dbReference type="SAM" id="Phobius"/>
    </source>
</evidence>
<dbReference type="EMBL" id="VJXX01000001">
    <property type="protein sequence ID" value="MPY09566.1"/>
    <property type="molecule type" value="Genomic_DNA"/>
</dbReference>
<keyword evidence="3" id="KW-0378">Hydrolase</keyword>
<keyword evidence="5" id="KW-0472">Membrane</keyword>
<dbReference type="SUPFAM" id="SSF50494">
    <property type="entry name" value="Trypsin-like serine proteases"/>
    <property type="match status" value="1"/>
</dbReference>
<feature type="compositionally biased region" description="Low complexity" evidence="4">
    <location>
        <begin position="92"/>
        <end position="121"/>
    </location>
</feature>
<dbReference type="InterPro" id="IPR001940">
    <property type="entry name" value="Peptidase_S1C"/>
</dbReference>
<sequence length="548" mass="54614">MWSTATKGLPVNEQPGSQGNPERPLPPQPQTPPTWGTGWNRGESSNHQGADGGGAASHAQPEPQNPPAHGAGHTGEAYPETAAQQVSHPRTAQHQAAPLPAQAADPRQQAFQQAQAVPHPAYAGHQPFYGEQSGYGRPGQPSNGRGTVKERKRVGLATFAAGVLVAGLIGGGVATAGVNALDGGTTAATNQSAPESVVVNNTDDVNTITGAAVTASPSVVTIAVSGGSASGSGSGIILDTDGHILTNTHVVTLGGQVSDPSVEVKLNDGRVFPATVVGTDPLSDLAVIKVDAPDLKAATLGNSDELNVGDTAIAIGAPLGLSGTVTDGIVSTLNRTISVASSAVPEEQPDSSGSEDGEGFNFLPPGGSGGQQTQSQGSIYLNVIQTDAAINQGNSGGALVDADGRIIGVNVAIASAGSGESTGNIGVGFSIPINYADRIAQEIIADGEATHGFLGVSVTAAAGDGSQSDSSFSSGALVESVEPGSPAEGASLEVGDVITKVGTFTISDPQSLTAAVRIQTVGQQVPVEIIRGGESRTIEVTLAQAPTP</sequence>
<keyword evidence="2" id="KW-0645">Protease</keyword>
<dbReference type="InterPro" id="IPR051201">
    <property type="entry name" value="Chloro_Bact_Ser_Proteases"/>
</dbReference>
<accession>A0A7X1TMH6</accession>
<dbReference type="SUPFAM" id="SSF50156">
    <property type="entry name" value="PDZ domain-like"/>
    <property type="match status" value="1"/>
</dbReference>
<keyword evidence="8" id="KW-1185">Reference proteome</keyword>
<comment type="similarity">
    <text evidence="1">Belongs to the peptidase S1C family.</text>
</comment>
<feature type="compositionally biased region" description="Low complexity" evidence="4">
    <location>
        <begin position="465"/>
        <end position="476"/>
    </location>
</feature>
<evidence type="ECO:0000313" key="7">
    <source>
        <dbReference type="EMBL" id="MPY09566.1"/>
    </source>
</evidence>
<feature type="region of interest" description="Disordered" evidence="4">
    <location>
        <begin position="1"/>
        <end position="147"/>
    </location>
</feature>
<gene>
    <name evidence="7" type="ORF">FNH21_02315</name>
</gene>
<evidence type="ECO:0000256" key="2">
    <source>
        <dbReference type="ARBA" id="ARBA00022670"/>
    </source>
</evidence>
<keyword evidence="5" id="KW-0812">Transmembrane</keyword>
<organism evidence="7 8">
    <name type="scientific">Arthrobacter bussei</name>
    <dbReference type="NCBI Taxonomy" id="2594179"/>
    <lineage>
        <taxon>Bacteria</taxon>
        <taxon>Bacillati</taxon>
        <taxon>Actinomycetota</taxon>
        <taxon>Actinomycetes</taxon>
        <taxon>Micrococcales</taxon>
        <taxon>Micrococcaceae</taxon>
        <taxon>Arthrobacter</taxon>
    </lineage>
</organism>
<evidence type="ECO:0000256" key="4">
    <source>
        <dbReference type="SAM" id="MobiDB-lite"/>
    </source>
</evidence>
<dbReference type="PRINTS" id="PR00834">
    <property type="entry name" value="PROTEASES2C"/>
</dbReference>
<feature type="transmembrane region" description="Helical" evidence="5">
    <location>
        <begin position="154"/>
        <end position="174"/>
    </location>
</feature>
<dbReference type="PANTHER" id="PTHR43343:SF3">
    <property type="entry name" value="PROTEASE DO-LIKE 8, CHLOROPLASTIC"/>
    <property type="match status" value="1"/>
</dbReference>
<dbReference type="GO" id="GO:0004252">
    <property type="term" value="F:serine-type endopeptidase activity"/>
    <property type="evidence" value="ECO:0007669"/>
    <property type="project" value="InterPro"/>
</dbReference>
<feature type="compositionally biased region" description="Acidic residues" evidence="4">
    <location>
        <begin position="347"/>
        <end position="358"/>
    </location>
</feature>
<dbReference type="InterPro" id="IPR009003">
    <property type="entry name" value="Peptidase_S1_PA"/>
</dbReference>
<feature type="compositionally biased region" description="Pro residues" evidence="4">
    <location>
        <begin position="23"/>
        <end position="32"/>
    </location>
</feature>
<evidence type="ECO:0000259" key="6">
    <source>
        <dbReference type="PROSITE" id="PS50106"/>
    </source>
</evidence>
<dbReference type="InterPro" id="IPR043504">
    <property type="entry name" value="Peptidase_S1_PA_chymotrypsin"/>
</dbReference>
<dbReference type="AlphaFoldDB" id="A0A7X1TMH6"/>
<feature type="domain" description="PDZ" evidence="6">
    <location>
        <begin position="443"/>
        <end position="533"/>
    </location>
</feature>
<evidence type="ECO:0000313" key="8">
    <source>
        <dbReference type="Proteomes" id="UP000326464"/>
    </source>
</evidence>
<dbReference type="Pfam" id="PF13365">
    <property type="entry name" value="Trypsin_2"/>
    <property type="match status" value="1"/>
</dbReference>
<proteinExistence type="inferred from homology"/>
<dbReference type="OrthoDB" id="9758917at2"/>
<comment type="caution">
    <text evidence="7">The sequence shown here is derived from an EMBL/GenBank/DDBJ whole genome shotgun (WGS) entry which is preliminary data.</text>
</comment>
<dbReference type="Gene3D" id="2.30.42.10">
    <property type="match status" value="1"/>
</dbReference>
<keyword evidence="5" id="KW-1133">Transmembrane helix</keyword>
<dbReference type="Pfam" id="PF13180">
    <property type="entry name" value="PDZ_2"/>
    <property type="match status" value="1"/>
</dbReference>
<dbReference type="Proteomes" id="UP000326464">
    <property type="component" value="Unassembled WGS sequence"/>
</dbReference>
<dbReference type="SMART" id="SM00228">
    <property type="entry name" value="PDZ"/>
    <property type="match status" value="1"/>
</dbReference>
<name>A0A7X1TMH6_9MICC</name>
<dbReference type="Gene3D" id="2.40.10.10">
    <property type="entry name" value="Trypsin-like serine proteases"/>
    <property type="match status" value="2"/>
</dbReference>
<reference evidence="8" key="1">
    <citation type="submission" date="2019-07" db="EMBL/GenBank/DDBJ databases">
        <title>Arthrobacter KR32 sp. nov., isolated from mountain cheese made of cows milk.</title>
        <authorList>
            <person name="Flegler A."/>
        </authorList>
    </citation>
    <scope>NUCLEOTIDE SEQUENCE [LARGE SCALE GENOMIC DNA]</scope>
    <source>
        <strain evidence="8">KR32</strain>
    </source>
</reference>
<feature type="region of interest" description="Disordered" evidence="4">
    <location>
        <begin position="341"/>
        <end position="374"/>
    </location>
</feature>
<dbReference type="InterPro" id="IPR001478">
    <property type="entry name" value="PDZ"/>
</dbReference>